<feature type="domain" description="Secretion system C-terminal sorting" evidence="1">
    <location>
        <begin position="674"/>
        <end position="751"/>
    </location>
</feature>
<organism evidence="2 3">
    <name type="scientific">Mangrovibacterium diazotrophicum</name>
    <dbReference type="NCBI Taxonomy" id="1261403"/>
    <lineage>
        <taxon>Bacteria</taxon>
        <taxon>Pseudomonadati</taxon>
        <taxon>Bacteroidota</taxon>
        <taxon>Bacteroidia</taxon>
        <taxon>Marinilabiliales</taxon>
        <taxon>Prolixibacteraceae</taxon>
        <taxon>Mangrovibacterium</taxon>
    </lineage>
</organism>
<evidence type="ECO:0000313" key="3">
    <source>
        <dbReference type="Proteomes" id="UP000283387"/>
    </source>
</evidence>
<accession>A0A419VUC8</accession>
<dbReference type="Pfam" id="PF18962">
    <property type="entry name" value="Por_Secre_tail"/>
    <property type="match status" value="1"/>
</dbReference>
<keyword evidence="3" id="KW-1185">Reference proteome</keyword>
<dbReference type="InterPro" id="IPR036280">
    <property type="entry name" value="Multihaem_cyt_sf"/>
</dbReference>
<sequence length="753" mass="81554">MRKRLLSLLPIFLAVVLIAAVSTTLIDFFMPGSQPGESGNIEHPDKCDNCHGGYDQAIEPAFNWRGSMMAQAARDPLFYACLAIAEQDAPGSGDLCIRCHAPDGWLAGRSTPTDGSALNNNDREGVQCDFCHKLVKPTDIGLNPFPDDIAYTTGTYQSDQDYLGVITLIPPQSGNGMYVAHSSNAKRGPFTDAAAKHQIFYSPFHSQSDLCGTCHDVSSPAIDKDGNFSLGGINKDISAFQTTNMLPIERTFSEWEMSAFNSSSGVASADFGGNKTNVSTCQDCHMMDVSGYAANKRGTVYRDNLPLHDMTGGNTFIPDLVALLYPDEVNASALDAGKQRAMYMLQHAASLHLSVANDVATVTVTNNTGHKLPSGYPEGRRIWINLKAYDTSDNLVFESGAYDTGTAELDEENTKIYEINLGMTDEVEAAAGVSGDPVTGESFHFVLNNKVVKDNRIPPLGFTNEKFIAIQSPVVGYSYADGQNYDISQYVLPSGISYVKASLLYQTVSKEYVEFLRDENATNNAGQLLFDLWAANGKSAPVVMCEEEWGTPPTPPLMPIYANILSFTRGSAKGSKEYVTALVNMTDDNGAGISGALVSGSFSGATNESVSGSTGSDGTVTLTSRSIRSPVGEWCLDITGVSKAGFEFNSPVSACESSLKSASMKAATDELFNVYPNPFTDNIYFEISRTTDDNLRIELFDLNGKLIQLVKEQEIKANQSYRIECNAQSLNNDVLVYRVTLTNETYSGKLIRK</sequence>
<dbReference type="EMBL" id="RAPN01000006">
    <property type="protein sequence ID" value="RKD85044.1"/>
    <property type="molecule type" value="Genomic_DNA"/>
</dbReference>
<protein>
    <submittedName>
        <fullName evidence="2">Putative secreted protein (Por secretion system target)</fullName>
    </submittedName>
</protein>
<proteinExistence type="predicted"/>
<dbReference type="NCBIfam" id="TIGR04183">
    <property type="entry name" value="Por_Secre_tail"/>
    <property type="match status" value="1"/>
</dbReference>
<dbReference type="Proteomes" id="UP000283387">
    <property type="component" value="Unassembled WGS sequence"/>
</dbReference>
<dbReference type="SUPFAM" id="SSF48695">
    <property type="entry name" value="Multiheme cytochromes"/>
    <property type="match status" value="1"/>
</dbReference>
<comment type="caution">
    <text evidence="2">The sequence shown here is derived from an EMBL/GenBank/DDBJ whole genome shotgun (WGS) entry which is preliminary data.</text>
</comment>
<reference evidence="2 3" key="1">
    <citation type="submission" date="2018-09" db="EMBL/GenBank/DDBJ databases">
        <title>Genomic Encyclopedia of Archaeal and Bacterial Type Strains, Phase II (KMG-II): from individual species to whole genera.</title>
        <authorList>
            <person name="Goeker M."/>
        </authorList>
    </citation>
    <scope>NUCLEOTIDE SEQUENCE [LARGE SCALE GENOMIC DNA]</scope>
    <source>
        <strain evidence="2 3">DSM 27148</strain>
    </source>
</reference>
<dbReference type="AlphaFoldDB" id="A0A419VUC8"/>
<evidence type="ECO:0000259" key="1">
    <source>
        <dbReference type="Pfam" id="PF18962"/>
    </source>
</evidence>
<dbReference type="Gene3D" id="1.10.1130.10">
    <property type="entry name" value="Flavocytochrome C3, Chain A"/>
    <property type="match status" value="1"/>
</dbReference>
<name>A0A419VUC8_9BACT</name>
<dbReference type="InterPro" id="IPR026444">
    <property type="entry name" value="Secre_tail"/>
</dbReference>
<gene>
    <name evidence="2" type="ORF">BC643_4563</name>
</gene>
<evidence type="ECO:0000313" key="2">
    <source>
        <dbReference type="EMBL" id="RKD85044.1"/>
    </source>
</evidence>
<dbReference type="OrthoDB" id="9814800at2"/>
<dbReference type="RefSeq" id="WP_120275673.1">
    <property type="nucleotide sequence ID" value="NZ_RAPN01000006.1"/>
</dbReference>